<evidence type="ECO:0000313" key="1">
    <source>
        <dbReference type="EMBL" id="JAT16736.1"/>
    </source>
</evidence>
<gene>
    <name evidence="1" type="ORF">g.6515</name>
</gene>
<accession>A0A1B6KZ55</accession>
<feature type="non-terminal residue" evidence="1">
    <location>
        <position position="1"/>
    </location>
</feature>
<organism evidence="1">
    <name type="scientific">Graphocephala atropunctata</name>
    <dbReference type="NCBI Taxonomy" id="36148"/>
    <lineage>
        <taxon>Eukaryota</taxon>
        <taxon>Metazoa</taxon>
        <taxon>Ecdysozoa</taxon>
        <taxon>Arthropoda</taxon>
        <taxon>Hexapoda</taxon>
        <taxon>Insecta</taxon>
        <taxon>Pterygota</taxon>
        <taxon>Neoptera</taxon>
        <taxon>Paraneoptera</taxon>
        <taxon>Hemiptera</taxon>
        <taxon>Auchenorrhyncha</taxon>
        <taxon>Membracoidea</taxon>
        <taxon>Cicadellidae</taxon>
        <taxon>Cicadellinae</taxon>
        <taxon>Cicadellini</taxon>
        <taxon>Graphocephala</taxon>
    </lineage>
</organism>
<dbReference type="EMBL" id="GEBQ01023241">
    <property type="protein sequence ID" value="JAT16736.1"/>
    <property type="molecule type" value="Transcribed_RNA"/>
</dbReference>
<name>A0A1B6KZ55_9HEMI</name>
<sequence length="115" mass="13197">RSVPVRGRDDQSRPRHLQQLRHFQGRVLLRLLLQGERLQQGLCLFGSAILGRSSGCRPRPTSLYGQPPLLDHNRVYGTIVEEDRVLEALEVKKPKLLDKKFFHSSNYSNNPKAKI</sequence>
<reference evidence="1" key="1">
    <citation type="submission" date="2015-11" db="EMBL/GenBank/DDBJ databases">
        <title>De novo transcriptome assembly of four potential Pierce s Disease insect vectors from Arizona vineyards.</title>
        <authorList>
            <person name="Tassone E.E."/>
        </authorList>
    </citation>
    <scope>NUCLEOTIDE SEQUENCE</scope>
</reference>
<protein>
    <submittedName>
        <fullName evidence="1">Uncharacterized protein</fullName>
    </submittedName>
</protein>
<dbReference type="AlphaFoldDB" id="A0A1B6KZ55"/>
<proteinExistence type="predicted"/>